<proteinExistence type="predicted"/>
<gene>
    <name evidence="1" type="ORF">F8B43_3831</name>
</gene>
<reference evidence="1 2" key="1">
    <citation type="submission" date="2019-10" db="EMBL/GenBank/DDBJ databases">
        <title>Draft Genome Sequence of the Caffeine Degrading Methylotroph Methylorubrum populi PINKEL.</title>
        <authorList>
            <person name="Dawson S.C."/>
            <person name="Zhang X."/>
            <person name="Wright M.E."/>
            <person name="Sharma G."/>
            <person name="Langner J.T."/>
            <person name="Ditty J.L."/>
            <person name="Subuyuj G.A."/>
        </authorList>
    </citation>
    <scope>NUCLEOTIDE SEQUENCE [LARGE SCALE GENOMIC DNA]</scope>
    <source>
        <strain evidence="1 2">Pinkel</strain>
    </source>
</reference>
<dbReference type="EMBL" id="WEKV01000014">
    <property type="protein sequence ID" value="KAB7783908.1"/>
    <property type="molecule type" value="Genomic_DNA"/>
</dbReference>
<dbReference type="RefSeq" id="WP_152277975.1">
    <property type="nucleotide sequence ID" value="NZ_WEKV01000014.1"/>
</dbReference>
<organism evidence="1 2">
    <name type="scientific">Methylorubrum populi</name>
    <dbReference type="NCBI Taxonomy" id="223967"/>
    <lineage>
        <taxon>Bacteria</taxon>
        <taxon>Pseudomonadati</taxon>
        <taxon>Pseudomonadota</taxon>
        <taxon>Alphaproteobacteria</taxon>
        <taxon>Hyphomicrobiales</taxon>
        <taxon>Methylobacteriaceae</taxon>
        <taxon>Methylorubrum</taxon>
    </lineage>
</organism>
<dbReference type="InterPro" id="IPR046574">
    <property type="entry name" value="DUF6634"/>
</dbReference>
<evidence type="ECO:0000313" key="1">
    <source>
        <dbReference type="EMBL" id="KAB7783908.1"/>
    </source>
</evidence>
<sequence length="339" mass="35512">MTVAFFGATGRTDATHAALILTDAQLVDVGSARLVRVTLPGEAALPTPEFKPDGLVVIQHEATTVEAIEAIVSAEAAACPHDDGTVFDLPGGSFLAPTLLGRIATPVLVVGPAPFDEHAAGQALRVLGHSGDHDEVRPWMLGSGRGGASAAVAFECATARFAKSHGVRPRTLPVVLPPLSRAECASLVAGDRTARTLAAGLRLLAALRASRGSGAASSVSAEALAEALGSDVGLLKETDERDVGDCLRELADELRAIRDEKAPTNRDLAHVPRIEDWSAGTREVRVLTGRVYGHPDVADGHRIVTSDLYASDGATWARTLSRYYRLGRPAPGQTRADLH</sequence>
<protein>
    <submittedName>
        <fullName evidence="1">Uncharacterized protein</fullName>
    </submittedName>
</protein>
<dbReference type="AlphaFoldDB" id="A0A833J3B8"/>
<dbReference type="Pfam" id="PF20339">
    <property type="entry name" value="DUF6634"/>
    <property type="match status" value="1"/>
</dbReference>
<comment type="caution">
    <text evidence="1">The sequence shown here is derived from an EMBL/GenBank/DDBJ whole genome shotgun (WGS) entry which is preliminary data.</text>
</comment>
<evidence type="ECO:0000313" key="2">
    <source>
        <dbReference type="Proteomes" id="UP000469949"/>
    </source>
</evidence>
<accession>A0A833J3B8</accession>
<name>A0A833J3B8_9HYPH</name>
<dbReference type="Proteomes" id="UP000469949">
    <property type="component" value="Unassembled WGS sequence"/>
</dbReference>